<dbReference type="PROSITE" id="PS00198">
    <property type="entry name" value="4FE4S_FER_1"/>
    <property type="match status" value="1"/>
</dbReference>
<evidence type="ECO:0000256" key="1">
    <source>
        <dbReference type="ARBA" id="ARBA00022723"/>
    </source>
</evidence>
<dbReference type="Gene3D" id="3.20.20.100">
    <property type="entry name" value="NADP-dependent oxidoreductase domain"/>
    <property type="match status" value="1"/>
</dbReference>
<evidence type="ECO:0000313" key="5">
    <source>
        <dbReference type="EMBL" id="NBH60526.1"/>
    </source>
</evidence>
<organism evidence="5 6">
    <name type="scientific">Anaerotruncus colihominis</name>
    <dbReference type="NCBI Taxonomy" id="169435"/>
    <lineage>
        <taxon>Bacteria</taxon>
        <taxon>Bacillati</taxon>
        <taxon>Bacillota</taxon>
        <taxon>Clostridia</taxon>
        <taxon>Eubacteriales</taxon>
        <taxon>Oscillospiraceae</taxon>
        <taxon>Anaerotruncus</taxon>
    </lineage>
</organism>
<dbReference type="EMBL" id="QXWK01000003">
    <property type="protein sequence ID" value="NBH60526.1"/>
    <property type="molecule type" value="Genomic_DNA"/>
</dbReference>
<reference evidence="5 6" key="1">
    <citation type="submission" date="2018-08" db="EMBL/GenBank/DDBJ databases">
        <title>Murine metabolic-syndrome-specific gut microbial biobank.</title>
        <authorList>
            <person name="Liu C."/>
        </authorList>
    </citation>
    <scope>NUCLEOTIDE SEQUENCE [LARGE SCALE GENOMIC DNA]</scope>
    <source>
        <strain evidence="5 6">28</strain>
    </source>
</reference>
<dbReference type="PANTHER" id="PTHR43312:SF1">
    <property type="entry name" value="NADP-DEPENDENT OXIDOREDUCTASE DOMAIN-CONTAINING PROTEIN"/>
    <property type="match status" value="1"/>
</dbReference>
<evidence type="ECO:0000259" key="4">
    <source>
        <dbReference type="PROSITE" id="PS51379"/>
    </source>
</evidence>
<keyword evidence="3" id="KW-0411">Iron-sulfur</keyword>
<dbReference type="SUPFAM" id="SSF46548">
    <property type="entry name" value="alpha-helical ferredoxin"/>
    <property type="match status" value="1"/>
</dbReference>
<proteinExistence type="predicted"/>
<evidence type="ECO:0000313" key="6">
    <source>
        <dbReference type="Proteomes" id="UP000446866"/>
    </source>
</evidence>
<protein>
    <submittedName>
        <fullName evidence="5">(4Fe-4S)-binding protein</fullName>
    </submittedName>
</protein>
<evidence type="ECO:0000256" key="2">
    <source>
        <dbReference type="ARBA" id="ARBA00023004"/>
    </source>
</evidence>
<keyword evidence="2" id="KW-0408">Iron</keyword>
<dbReference type="GO" id="GO:0051536">
    <property type="term" value="F:iron-sulfur cluster binding"/>
    <property type="evidence" value="ECO:0007669"/>
    <property type="project" value="UniProtKB-KW"/>
</dbReference>
<dbReference type="InterPro" id="IPR017896">
    <property type="entry name" value="4Fe4S_Fe-S-bd"/>
</dbReference>
<dbReference type="CDD" id="cd19100">
    <property type="entry name" value="AKR_unchar"/>
    <property type="match status" value="1"/>
</dbReference>
<dbReference type="Pfam" id="PF00248">
    <property type="entry name" value="Aldo_ket_red"/>
    <property type="match status" value="1"/>
</dbReference>
<feature type="domain" description="4Fe-4S ferredoxin-type" evidence="4">
    <location>
        <begin position="325"/>
        <end position="354"/>
    </location>
</feature>
<gene>
    <name evidence="5" type="ORF">D0435_02400</name>
</gene>
<dbReference type="InterPro" id="IPR017900">
    <property type="entry name" value="4Fe4S_Fe_S_CS"/>
</dbReference>
<dbReference type="GO" id="GO:0046872">
    <property type="term" value="F:metal ion binding"/>
    <property type="evidence" value="ECO:0007669"/>
    <property type="project" value="UniProtKB-KW"/>
</dbReference>
<dbReference type="InterPro" id="IPR023210">
    <property type="entry name" value="NADP_OxRdtase_dom"/>
</dbReference>
<dbReference type="Proteomes" id="UP000446866">
    <property type="component" value="Unassembled WGS sequence"/>
</dbReference>
<dbReference type="SUPFAM" id="SSF51430">
    <property type="entry name" value="NAD(P)-linked oxidoreductase"/>
    <property type="match status" value="1"/>
</dbReference>
<accession>A0A845QGK4</accession>
<dbReference type="InterPro" id="IPR036812">
    <property type="entry name" value="NAD(P)_OxRdtase_dom_sf"/>
</dbReference>
<dbReference type="Pfam" id="PF13183">
    <property type="entry name" value="Fer4_8"/>
    <property type="match status" value="1"/>
</dbReference>
<keyword evidence="6" id="KW-1185">Reference proteome</keyword>
<keyword evidence="1" id="KW-0479">Metal-binding</keyword>
<evidence type="ECO:0000256" key="3">
    <source>
        <dbReference type="ARBA" id="ARBA00023014"/>
    </source>
</evidence>
<dbReference type="PANTHER" id="PTHR43312">
    <property type="entry name" value="D-THREO-ALDOSE 1-DEHYDROGENASE"/>
    <property type="match status" value="1"/>
</dbReference>
<sequence>MEYRVNRRTGDRVSEIGMGAHLTPATEKEGVETLQMAYEAGINFYDFAAAESACFDYYDKAFGDARKNVFYQIHFGTEFSTGVYGKNLALDSVKKNIDWQLSKLNTDYIDYGFIHCLDTEEEWNKYLDNGVLAYIEALKQQGVVRHIGMSSHTPSVAALGLDTGLVDMLMFSINAGYDYCHGEYAVGASDERMELYKRCEKEDVGISVMKVFSAGQLLSEKTSPFGKAMTEIQCLQYALDKPGVLTVLPGIMNKAELQRILSFYDASPSEKDYSMISSLTPAEVKGVCVYCNHCQPCPAGLDVGLINKYYDLAKVGDSLAVDHYANLEKKAEQCTACGHCDKSCPFGVGQSERMKEIAAYFGDSLAVGD</sequence>
<dbReference type="PROSITE" id="PS51379">
    <property type="entry name" value="4FE4S_FER_2"/>
    <property type="match status" value="1"/>
</dbReference>
<dbReference type="AlphaFoldDB" id="A0A845QGK4"/>
<dbReference type="RefSeq" id="WP_160200828.1">
    <property type="nucleotide sequence ID" value="NZ_QXWK01000003.1"/>
</dbReference>
<dbReference type="InterPro" id="IPR053135">
    <property type="entry name" value="AKR2_Oxidoreductase"/>
</dbReference>
<comment type="caution">
    <text evidence="5">The sequence shown here is derived from an EMBL/GenBank/DDBJ whole genome shotgun (WGS) entry which is preliminary data.</text>
</comment>
<name>A0A845QGK4_9FIRM</name>